<dbReference type="InterPro" id="IPR007278">
    <property type="entry name" value="DUF397"/>
</dbReference>
<sequence>MECAYADDAILVRDSKADDDAVITVGNHAWQRFIHPMRQRPAGT</sequence>
<gene>
    <name evidence="2" type="ORF">AB5J56_27910</name>
</gene>
<dbReference type="AlphaFoldDB" id="A0AB39PBZ6"/>
<name>A0AB39PBZ6_9ACTN</name>
<accession>A0AB39PBZ6</accession>
<feature type="domain" description="DUF397" evidence="1">
    <location>
        <begin position="2"/>
        <end position="35"/>
    </location>
</feature>
<protein>
    <submittedName>
        <fullName evidence="2">DUF397 domain-containing protein</fullName>
    </submittedName>
</protein>
<evidence type="ECO:0000259" key="1">
    <source>
        <dbReference type="Pfam" id="PF04149"/>
    </source>
</evidence>
<evidence type="ECO:0000313" key="2">
    <source>
        <dbReference type="EMBL" id="XDQ28285.1"/>
    </source>
</evidence>
<dbReference type="EMBL" id="CP163435">
    <property type="protein sequence ID" value="XDQ28285.1"/>
    <property type="molecule type" value="Genomic_DNA"/>
</dbReference>
<proteinExistence type="predicted"/>
<dbReference type="RefSeq" id="WP_369236167.1">
    <property type="nucleotide sequence ID" value="NZ_CP163435.1"/>
</dbReference>
<organism evidence="2">
    <name type="scientific">Streptomyces sp. R21</name>
    <dbReference type="NCBI Taxonomy" id="3238627"/>
    <lineage>
        <taxon>Bacteria</taxon>
        <taxon>Bacillati</taxon>
        <taxon>Actinomycetota</taxon>
        <taxon>Actinomycetes</taxon>
        <taxon>Kitasatosporales</taxon>
        <taxon>Streptomycetaceae</taxon>
        <taxon>Streptomyces</taxon>
    </lineage>
</organism>
<reference evidence="2" key="1">
    <citation type="submission" date="2024-07" db="EMBL/GenBank/DDBJ databases">
        <authorList>
            <person name="Yu S.T."/>
        </authorList>
    </citation>
    <scope>NUCLEOTIDE SEQUENCE</scope>
    <source>
        <strain evidence="2">R21</strain>
    </source>
</reference>
<dbReference type="Pfam" id="PF04149">
    <property type="entry name" value="DUF397"/>
    <property type="match status" value="1"/>
</dbReference>